<reference evidence="1" key="1">
    <citation type="submission" date="2023-06" db="EMBL/GenBank/DDBJ databases">
        <authorList>
            <person name="Noh H."/>
        </authorList>
    </citation>
    <scope>NUCLEOTIDE SEQUENCE</scope>
    <source>
        <strain evidence="1">DUCC20226</strain>
    </source>
</reference>
<organism evidence="1 2">
    <name type="scientific">Phomopsis amygdali</name>
    <name type="common">Fusicoccum amygdali</name>
    <dbReference type="NCBI Taxonomy" id="1214568"/>
    <lineage>
        <taxon>Eukaryota</taxon>
        <taxon>Fungi</taxon>
        <taxon>Dikarya</taxon>
        <taxon>Ascomycota</taxon>
        <taxon>Pezizomycotina</taxon>
        <taxon>Sordariomycetes</taxon>
        <taxon>Sordariomycetidae</taxon>
        <taxon>Diaporthales</taxon>
        <taxon>Diaporthaceae</taxon>
        <taxon>Diaporthe</taxon>
    </lineage>
</organism>
<dbReference type="InterPro" id="IPR029032">
    <property type="entry name" value="AhpD-like"/>
</dbReference>
<dbReference type="EMBL" id="JAUJFL010000006">
    <property type="protein sequence ID" value="KAK2600516.1"/>
    <property type="molecule type" value="Genomic_DNA"/>
</dbReference>
<evidence type="ECO:0000313" key="1">
    <source>
        <dbReference type="EMBL" id="KAK2600516.1"/>
    </source>
</evidence>
<keyword evidence="2" id="KW-1185">Reference proteome</keyword>
<proteinExistence type="predicted"/>
<name>A0AAD9S7H3_PHOAM</name>
<evidence type="ECO:0000313" key="2">
    <source>
        <dbReference type="Proteomes" id="UP001265746"/>
    </source>
</evidence>
<protein>
    <submittedName>
        <fullName evidence="1">Uncharacterized protein</fullName>
    </submittedName>
</protein>
<dbReference type="Proteomes" id="UP001265746">
    <property type="component" value="Unassembled WGS sequence"/>
</dbReference>
<dbReference type="AlphaFoldDB" id="A0AAD9S7H3"/>
<dbReference type="Gene3D" id="1.20.1290.10">
    <property type="entry name" value="AhpD-like"/>
    <property type="match status" value="1"/>
</dbReference>
<accession>A0AAD9S7H3</accession>
<gene>
    <name evidence="1" type="ORF">N8I77_010043</name>
</gene>
<sequence length="264" mass="27989">MTSNAPEDFNSKYTNANLAPDSTPYNSTVLCGLVRQLEEVDGGSIRAAAPGIIASVLCAQRRGDAVPKLFRDLAKGKDMKETKALFASFKLALNLTWAFTGLPQSIPACLGLPTRATPGLTSPHRPLLTDSVWVEKGREINRAIYRAVGNAEVGRMVDEFFPEISHVANIAVFGFLIGGSENTQRLPLSEITVAGAIAALGATRQARSHFKGSMGLGISVAAVHAVLQAADRTAEWNNHKLPGAIDVAALADEVKANLKALDGM</sequence>
<comment type="caution">
    <text evidence="1">The sequence shown here is derived from an EMBL/GenBank/DDBJ whole genome shotgun (WGS) entry which is preliminary data.</text>
</comment>